<organism evidence="7 8">
    <name type="scientific">Desulfosarcina alkanivorans</name>
    <dbReference type="NCBI Taxonomy" id="571177"/>
    <lineage>
        <taxon>Bacteria</taxon>
        <taxon>Pseudomonadati</taxon>
        <taxon>Thermodesulfobacteriota</taxon>
        <taxon>Desulfobacteria</taxon>
        <taxon>Desulfobacterales</taxon>
        <taxon>Desulfosarcinaceae</taxon>
        <taxon>Desulfosarcina</taxon>
    </lineage>
</organism>
<keyword evidence="3 6" id="KW-0812">Transmembrane</keyword>
<dbReference type="OrthoDB" id="9780757at2"/>
<evidence type="ECO:0000313" key="8">
    <source>
        <dbReference type="Proteomes" id="UP000427906"/>
    </source>
</evidence>
<dbReference type="PANTHER" id="PTHR30482:SF20">
    <property type="entry name" value="HIGH-AFFINITY BRANCHED-CHAIN AMINO ACID TRANSPORT SYSTEM PERMEASE PROTEIN LIVM"/>
    <property type="match status" value="1"/>
</dbReference>
<dbReference type="CDD" id="cd06581">
    <property type="entry name" value="TM_PBP1_LivM_like"/>
    <property type="match status" value="1"/>
</dbReference>
<keyword evidence="8" id="KW-1185">Reference proteome</keyword>
<proteinExistence type="predicted"/>
<evidence type="ECO:0000256" key="1">
    <source>
        <dbReference type="ARBA" id="ARBA00004651"/>
    </source>
</evidence>
<dbReference type="Pfam" id="PF02653">
    <property type="entry name" value="BPD_transp_2"/>
    <property type="match status" value="1"/>
</dbReference>
<sequence>MSIKRMLTMMGAVYAAMALMPLFVGDVRFVMHILIMCLIWAVVASCWDVIMGFAGIFSFGQVAFFVIGAYFSAIITVNFAVPAVLAILLAGLFTAAMGVLVGLPCLKLAGPYVALVTFGVHMTLMPLLRGDIGKAIGSGGSVGILTIPPISIFDYTFSSANLVPTFYLTLVLTVICSLIIMVVIKSYWGTAFLALKDSQEFAMSLGVSAFKYKLMVFAVTSFLTGIVGAFYGHYIGMISTRMLELDLFCTLMVMLVVGGIGHFPGAILGAIITVTANELLAPLGAYRAVTMGALVVILVLALPNGVMGFWTKPLSAGAKQG</sequence>
<evidence type="ECO:0000313" key="7">
    <source>
        <dbReference type="EMBL" id="BBO68556.1"/>
    </source>
</evidence>
<feature type="transmembrane region" description="Helical" evidence="6">
    <location>
        <begin position="284"/>
        <end position="302"/>
    </location>
</feature>
<feature type="transmembrane region" description="Helical" evidence="6">
    <location>
        <begin position="247"/>
        <end position="272"/>
    </location>
</feature>
<evidence type="ECO:0000256" key="6">
    <source>
        <dbReference type="SAM" id="Phobius"/>
    </source>
</evidence>
<feature type="transmembrane region" description="Helical" evidence="6">
    <location>
        <begin position="109"/>
        <end position="128"/>
    </location>
</feature>
<dbReference type="EMBL" id="AP021874">
    <property type="protein sequence ID" value="BBO68556.1"/>
    <property type="molecule type" value="Genomic_DNA"/>
</dbReference>
<reference evidence="7 8" key="1">
    <citation type="submission" date="2019-11" db="EMBL/GenBank/DDBJ databases">
        <title>Comparative genomics of hydrocarbon-degrading Desulfosarcina strains.</title>
        <authorList>
            <person name="Watanabe M."/>
            <person name="Kojima H."/>
            <person name="Fukui M."/>
        </authorList>
    </citation>
    <scope>NUCLEOTIDE SEQUENCE [LARGE SCALE GENOMIC DNA]</scope>
    <source>
        <strain evidence="7 8">PL12</strain>
    </source>
</reference>
<comment type="subcellular location">
    <subcellularLocation>
        <location evidence="1">Cell membrane</location>
        <topology evidence="1">Multi-pass membrane protein</topology>
    </subcellularLocation>
</comment>
<keyword evidence="5 6" id="KW-0472">Membrane</keyword>
<evidence type="ECO:0000256" key="4">
    <source>
        <dbReference type="ARBA" id="ARBA00022989"/>
    </source>
</evidence>
<evidence type="ECO:0000256" key="3">
    <source>
        <dbReference type="ARBA" id="ARBA00022692"/>
    </source>
</evidence>
<keyword evidence="2" id="KW-1003">Cell membrane</keyword>
<feature type="transmembrane region" description="Helical" evidence="6">
    <location>
        <begin position="49"/>
        <end position="71"/>
    </location>
</feature>
<dbReference type="GO" id="GO:0005886">
    <property type="term" value="C:plasma membrane"/>
    <property type="evidence" value="ECO:0007669"/>
    <property type="project" value="UniProtKB-SubCell"/>
</dbReference>
<protein>
    <submittedName>
        <fullName evidence="7">Branched-chain amino acid ABC transporter permease</fullName>
    </submittedName>
</protein>
<name>A0A5K7YHF9_9BACT</name>
<dbReference type="InterPro" id="IPR001851">
    <property type="entry name" value="ABC_transp_permease"/>
</dbReference>
<dbReference type="Proteomes" id="UP000427906">
    <property type="component" value="Chromosome"/>
</dbReference>
<dbReference type="PANTHER" id="PTHR30482">
    <property type="entry name" value="HIGH-AFFINITY BRANCHED-CHAIN AMINO ACID TRANSPORT SYSTEM PERMEASE"/>
    <property type="match status" value="1"/>
</dbReference>
<dbReference type="RefSeq" id="WP_155316704.1">
    <property type="nucleotide sequence ID" value="NZ_AP021874.1"/>
</dbReference>
<gene>
    <name evidence="7" type="ORF">DSCA_24860</name>
</gene>
<feature type="transmembrane region" description="Helical" evidence="6">
    <location>
        <begin position="83"/>
        <end position="103"/>
    </location>
</feature>
<feature type="transmembrane region" description="Helical" evidence="6">
    <location>
        <begin position="12"/>
        <end position="43"/>
    </location>
</feature>
<dbReference type="GO" id="GO:0015658">
    <property type="term" value="F:branched-chain amino acid transmembrane transporter activity"/>
    <property type="evidence" value="ECO:0007669"/>
    <property type="project" value="InterPro"/>
</dbReference>
<dbReference type="KEGG" id="dalk:DSCA_24860"/>
<feature type="transmembrane region" description="Helical" evidence="6">
    <location>
        <begin position="214"/>
        <end position="235"/>
    </location>
</feature>
<evidence type="ECO:0000256" key="2">
    <source>
        <dbReference type="ARBA" id="ARBA00022475"/>
    </source>
</evidence>
<dbReference type="InterPro" id="IPR043428">
    <property type="entry name" value="LivM-like"/>
</dbReference>
<evidence type="ECO:0000256" key="5">
    <source>
        <dbReference type="ARBA" id="ARBA00023136"/>
    </source>
</evidence>
<accession>A0A5K7YHF9</accession>
<feature type="transmembrane region" description="Helical" evidence="6">
    <location>
        <begin position="166"/>
        <end position="188"/>
    </location>
</feature>
<keyword evidence="4 6" id="KW-1133">Transmembrane helix</keyword>
<dbReference type="AlphaFoldDB" id="A0A5K7YHF9"/>